<dbReference type="Pfam" id="PF00919">
    <property type="entry name" value="UPF0004"/>
    <property type="match status" value="1"/>
</dbReference>
<evidence type="ECO:0000256" key="2">
    <source>
        <dbReference type="ARBA" id="ARBA00022490"/>
    </source>
</evidence>
<dbReference type="InterPro" id="IPR020612">
    <property type="entry name" value="Methylthiotransferase_CS"/>
</dbReference>
<dbReference type="SFLD" id="SFLDG01061">
    <property type="entry name" value="methylthiotransferase"/>
    <property type="match status" value="1"/>
</dbReference>
<keyword evidence="4 8" id="KW-0949">S-adenosyl-L-methionine</keyword>
<feature type="domain" description="Radical SAM core" evidence="11">
    <location>
        <begin position="133"/>
        <end position="363"/>
    </location>
</feature>
<dbReference type="InterPro" id="IPR058240">
    <property type="entry name" value="rSAM_sf"/>
</dbReference>
<dbReference type="InterPro" id="IPR012340">
    <property type="entry name" value="NA-bd_OB-fold"/>
</dbReference>
<evidence type="ECO:0000256" key="8">
    <source>
        <dbReference type="HAMAP-Rule" id="MF_01865"/>
    </source>
</evidence>
<dbReference type="GO" id="GO:0051539">
    <property type="term" value="F:4 iron, 4 sulfur cluster binding"/>
    <property type="evidence" value="ECO:0007669"/>
    <property type="project" value="UniProtKB-UniRule"/>
</dbReference>
<evidence type="ECO:0000313" key="12">
    <source>
        <dbReference type="EMBL" id="AKI96962.1"/>
    </source>
</evidence>
<keyword evidence="7 8" id="KW-0411">Iron-sulfur</keyword>
<dbReference type="InterPro" id="IPR005840">
    <property type="entry name" value="Ribosomal_uS12_MeSTrfase_RimO"/>
</dbReference>
<dbReference type="PANTHER" id="PTHR43837">
    <property type="entry name" value="RIBOSOMAL PROTEIN S12 METHYLTHIOTRANSFERASE RIMO"/>
    <property type="match status" value="1"/>
</dbReference>
<dbReference type="InterPro" id="IPR006638">
    <property type="entry name" value="Elp3/MiaA/NifB-like_rSAM"/>
</dbReference>
<evidence type="ECO:0000259" key="10">
    <source>
        <dbReference type="PROSITE" id="PS51449"/>
    </source>
</evidence>
<dbReference type="RefSeq" id="WP_047754097.1">
    <property type="nucleotide sequence ID" value="NZ_CAJUHA010000019.1"/>
</dbReference>
<dbReference type="GO" id="GO:0046872">
    <property type="term" value="F:metal ion binding"/>
    <property type="evidence" value="ECO:0007669"/>
    <property type="project" value="UniProtKB-KW"/>
</dbReference>
<dbReference type="Gene3D" id="3.40.50.12160">
    <property type="entry name" value="Methylthiotransferase, N-terminal domain"/>
    <property type="match status" value="1"/>
</dbReference>
<feature type="binding site" evidence="8">
    <location>
        <position position="147"/>
    </location>
    <ligand>
        <name>[4Fe-4S] cluster</name>
        <dbReference type="ChEBI" id="CHEBI:49883"/>
        <label>2</label>
        <note>4Fe-4S-S-AdoMet</note>
    </ligand>
</feature>
<dbReference type="NCBIfam" id="TIGR01125">
    <property type="entry name" value="30S ribosomal protein S12 methylthiotransferase RimO"/>
    <property type="match status" value="1"/>
</dbReference>
<reference evidence="12 13" key="1">
    <citation type="submission" date="2015-04" db="EMBL/GenBank/DDBJ databases">
        <title>Complete Genome Sequence of Kosmotoga pacifica SLHLJ1.</title>
        <authorList>
            <person name="Jiang L.J."/>
            <person name="Shao Z.Z."/>
            <person name="Jebbar M."/>
        </authorList>
    </citation>
    <scope>NUCLEOTIDE SEQUENCE [LARGE SCALE GENOMIC DNA]</scope>
    <source>
        <strain evidence="12 13">SLHLJ1</strain>
    </source>
</reference>
<dbReference type="Proteomes" id="UP000035159">
    <property type="component" value="Chromosome"/>
</dbReference>
<protein>
    <recommendedName>
        <fullName evidence="8">Ribosomal protein uS12 methylthiotransferase RimO</fullName>
        <shortName evidence="8">uS12 MTTase</shortName>
        <shortName evidence="8">uS12 methylthiotransferase</shortName>
        <ecNumber evidence="8">2.8.4.4</ecNumber>
    </recommendedName>
    <alternativeName>
        <fullName evidence="8">Ribosomal protein uS12 (aspartate-C(3))-methylthiotransferase</fullName>
    </alternativeName>
    <alternativeName>
        <fullName evidence="8">Ribosome maturation factor RimO</fullName>
    </alternativeName>
</protein>
<dbReference type="PROSITE" id="PS51449">
    <property type="entry name" value="MTTASE_N"/>
    <property type="match status" value="1"/>
</dbReference>
<feature type="domain" description="TRAM" evidence="9">
    <location>
        <begin position="366"/>
        <end position="430"/>
    </location>
</feature>
<evidence type="ECO:0000256" key="1">
    <source>
        <dbReference type="ARBA" id="ARBA00022485"/>
    </source>
</evidence>
<dbReference type="GO" id="GO:0006400">
    <property type="term" value="P:tRNA modification"/>
    <property type="evidence" value="ECO:0007669"/>
    <property type="project" value="InterPro"/>
</dbReference>
<dbReference type="GO" id="GO:0103039">
    <property type="term" value="F:protein methylthiotransferase activity"/>
    <property type="evidence" value="ECO:0007669"/>
    <property type="project" value="UniProtKB-EC"/>
</dbReference>
<evidence type="ECO:0000313" key="13">
    <source>
        <dbReference type="Proteomes" id="UP000035159"/>
    </source>
</evidence>
<evidence type="ECO:0000259" key="11">
    <source>
        <dbReference type="PROSITE" id="PS51918"/>
    </source>
</evidence>
<dbReference type="PATRIC" id="fig|1330330.3.peg.605"/>
<dbReference type="Pfam" id="PF18693">
    <property type="entry name" value="TRAM_2"/>
    <property type="match status" value="1"/>
</dbReference>
<dbReference type="EC" id="2.8.4.4" evidence="8"/>
<dbReference type="Pfam" id="PF04055">
    <property type="entry name" value="Radical_SAM"/>
    <property type="match status" value="1"/>
</dbReference>
<dbReference type="SFLD" id="SFLDS00029">
    <property type="entry name" value="Radical_SAM"/>
    <property type="match status" value="1"/>
</dbReference>
<keyword evidence="3 8" id="KW-0808">Transferase</keyword>
<comment type="function">
    <text evidence="8">Catalyzes the methylthiolation of an aspartic acid residue of ribosomal protein uS12.</text>
</comment>
<comment type="similarity">
    <text evidence="8">Belongs to the methylthiotransferase family. RimO subfamily.</text>
</comment>
<feature type="domain" description="MTTase N-terminal" evidence="10">
    <location>
        <begin position="1"/>
        <end position="117"/>
    </location>
</feature>
<dbReference type="AlphaFoldDB" id="A0A0G2Z5Z7"/>
<dbReference type="EMBL" id="CP011232">
    <property type="protein sequence ID" value="AKI96962.1"/>
    <property type="molecule type" value="Genomic_DNA"/>
</dbReference>
<dbReference type="HAMAP" id="MF_01865">
    <property type="entry name" value="MTTase_RimO"/>
    <property type="match status" value="1"/>
</dbReference>
<comment type="catalytic activity">
    <reaction evidence="8">
        <text>L-aspartate(89)-[ribosomal protein uS12]-hydrogen + (sulfur carrier)-SH + AH2 + 2 S-adenosyl-L-methionine = 3-methylsulfanyl-L-aspartate(89)-[ribosomal protein uS12]-hydrogen + (sulfur carrier)-H + 5'-deoxyadenosine + L-methionine + A + S-adenosyl-L-homocysteine + 2 H(+)</text>
        <dbReference type="Rhea" id="RHEA:37087"/>
        <dbReference type="Rhea" id="RHEA-COMP:10460"/>
        <dbReference type="Rhea" id="RHEA-COMP:10461"/>
        <dbReference type="Rhea" id="RHEA-COMP:14737"/>
        <dbReference type="Rhea" id="RHEA-COMP:14739"/>
        <dbReference type="ChEBI" id="CHEBI:13193"/>
        <dbReference type="ChEBI" id="CHEBI:15378"/>
        <dbReference type="ChEBI" id="CHEBI:17319"/>
        <dbReference type="ChEBI" id="CHEBI:17499"/>
        <dbReference type="ChEBI" id="CHEBI:29917"/>
        <dbReference type="ChEBI" id="CHEBI:29961"/>
        <dbReference type="ChEBI" id="CHEBI:57844"/>
        <dbReference type="ChEBI" id="CHEBI:57856"/>
        <dbReference type="ChEBI" id="CHEBI:59789"/>
        <dbReference type="ChEBI" id="CHEBI:64428"/>
        <dbReference type="ChEBI" id="CHEBI:73599"/>
        <dbReference type="EC" id="2.8.4.4"/>
    </reaction>
</comment>
<dbReference type="STRING" id="1330330.IX53_03020"/>
<dbReference type="PROSITE" id="PS51918">
    <property type="entry name" value="RADICAL_SAM"/>
    <property type="match status" value="1"/>
</dbReference>
<comment type="subcellular location">
    <subcellularLocation>
        <location evidence="8">Cytoplasm</location>
    </subcellularLocation>
</comment>
<dbReference type="SUPFAM" id="SSF102114">
    <property type="entry name" value="Radical SAM enzymes"/>
    <property type="match status" value="1"/>
</dbReference>
<sequence>MKIGVLTLGCPKNLADMANFKGILKKRGHRIVDNALDADVMIIDTCGFIEEAKKESIEEILGFCSLKEDKPSLRVIAVGCLVQRYFNELKEEIPELDGLVGVTSPKKLADLIENGTFFYLDEPDGVYSFEVREKSETYAYVKIGDGCDRNCAFCSIPAFKGRSRSRKLEDIITEIKGLISNGTKEIILVSQDTTQYGIDLYNKQTLPELLKHIDKLEGEFWVRVMYLHPDHLTADIIDTMAVSRKVVKYFDVPVQSGSNAILQSMGRWRKREELIQLFQEIRNRIPEAVLRTTIMVGFPGETQDSFAETLEFVRQVRFNKLGGFVYSPEEGTKAYNMGLTMDKEVAFKLLEQLLEEQEQISYELNRKFLNKRLKVLVEEMNEEFLVGRSWHFSPEIDGNIFVKGRGKPGEYVEALITEAYENDLEGVVVDEHT</sequence>
<comment type="cofactor">
    <cofactor evidence="8">
        <name>[4Fe-4S] cluster</name>
        <dbReference type="ChEBI" id="CHEBI:49883"/>
    </cofactor>
    <text evidence="8">Binds 2 [4Fe-4S] clusters. One cluster is coordinated with 3 cysteines and an exchangeable S-adenosyl-L-methionine.</text>
</comment>
<keyword evidence="12" id="KW-0687">Ribonucleoprotein</keyword>
<feature type="binding site" evidence="8">
    <location>
        <position position="154"/>
    </location>
    <ligand>
        <name>[4Fe-4S] cluster</name>
        <dbReference type="ChEBI" id="CHEBI:49883"/>
        <label>2</label>
        <note>4Fe-4S-S-AdoMet</note>
    </ligand>
</feature>
<dbReference type="PANTHER" id="PTHR43837:SF1">
    <property type="entry name" value="RIBOSOMAL PROTEIN US12 METHYLTHIOTRANSFERASE RIMO"/>
    <property type="match status" value="1"/>
</dbReference>
<keyword evidence="13" id="KW-1185">Reference proteome</keyword>
<dbReference type="KEGG" id="kpf:IX53_03020"/>
<dbReference type="FunFam" id="3.80.30.20:FF:000001">
    <property type="entry name" value="tRNA-2-methylthio-N(6)-dimethylallyladenosine synthase 2"/>
    <property type="match status" value="1"/>
</dbReference>
<proteinExistence type="inferred from homology"/>
<gene>
    <name evidence="8" type="primary">rimO</name>
    <name evidence="12" type="ORF">IX53_03020</name>
</gene>
<keyword evidence="5 8" id="KW-0479">Metal-binding</keyword>
<dbReference type="GO" id="GO:0005829">
    <property type="term" value="C:cytosol"/>
    <property type="evidence" value="ECO:0007669"/>
    <property type="project" value="TreeGrafter"/>
</dbReference>
<feature type="binding site" evidence="8">
    <location>
        <position position="151"/>
    </location>
    <ligand>
        <name>[4Fe-4S] cluster</name>
        <dbReference type="ChEBI" id="CHEBI:49883"/>
        <label>2</label>
        <note>4Fe-4S-S-AdoMet</note>
    </ligand>
</feature>
<feature type="binding site" evidence="8">
    <location>
        <position position="10"/>
    </location>
    <ligand>
        <name>[4Fe-4S] cluster</name>
        <dbReference type="ChEBI" id="CHEBI:49883"/>
        <label>1</label>
    </ligand>
</feature>
<dbReference type="GO" id="GO:0005840">
    <property type="term" value="C:ribosome"/>
    <property type="evidence" value="ECO:0007669"/>
    <property type="project" value="UniProtKB-KW"/>
</dbReference>
<keyword evidence="12" id="KW-0689">Ribosomal protein</keyword>
<evidence type="ECO:0000256" key="7">
    <source>
        <dbReference type="ARBA" id="ARBA00023014"/>
    </source>
</evidence>
<organism evidence="12 13">
    <name type="scientific">Kosmotoga pacifica</name>
    <dbReference type="NCBI Taxonomy" id="1330330"/>
    <lineage>
        <taxon>Bacteria</taxon>
        <taxon>Thermotogati</taxon>
        <taxon>Thermotogota</taxon>
        <taxon>Thermotogae</taxon>
        <taxon>Kosmotogales</taxon>
        <taxon>Kosmotogaceae</taxon>
        <taxon>Kosmotoga</taxon>
    </lineage>
</organism>
<evidence type="ECO:0000259" key="9">
    <source>
        <dbReference type="PROSITE" id="PS50926"/>
    </source>
</evidence>
<dbReference type="InterPro" id="IPR013848">
    <property type="entry name" value="Methylthiotransferase_N"/>
</dbReference>
<evidence type="ECO:0000256" key="6">
    <source>
        <dbReference type="ARBA" id="ARBA00023004"/>
    </source>
</evidence>
<dbReference type="Gene3D" id="3.80.30.20">
    <property type="entry name" value="tm_1862 like domain"/>
    <property type="match status" value="1"/>
</dbReference>
<dbReference type="SFLD" id="SFLDG01082">
    <property type="entry name" value="B12-binding_domain_containing"/>
    <property type="match status" value="1"/>
</dbReference>
<dbReference type="Gene3D" id="2.40.50.140">
    <property type="entry name" value="Nucleic acid-binding proteins"/>
    <property type="match status" value="1"/>
</dbReference>
<dbReference type="InterPro" id="IPR038135">
    <property type="entry name" value="Methylthiotransferase_N_sf"/>
</dbReference>
<dbReference type="InterPro" id="IPR023404">
    <property type="entry name" value="rSAM_horseshoe"/>
</dbReference>
<dbReference type="InterPro" id="IPR007197">
    <property type="entry name" value="rSAM"/>
</dbReference>
<dbReference type="OrthoDB" id="9805215at2"/>
<dbReference type="PROSITE" id="PS01278">
    <property type="entry name" value="MTTASE_RADICAL"/>
    <property type="match status" value="1"/>
</dbReference>
<keyword evidence="6 8" id="KW-0408">Iron</keyword>
<dbReference type="InterPro" id="IPR002792">
    <property type="entry name" value="TRAM_dom"/>
</dbReference>
<accession>A0A0G2Z5Z7</accession>
<evidence type="ECO:0000256" key="3">
    <source>
        <dbReference type="ARBA" id="ARBA00022679"/>
    </source>
</evidence>
<keyword evidence="2 8" id="KW-0963">Cytoplasm</keyword>
<feature type="binding site" evidence="8">
    <location>
        <position position="80"/>
    </location>
    <ligand>
        <name>[4Fe-4S] cluster</name>
        <dbReference type="ChEBI" id="CHEBI:49883"/>
        <label>1</label>
    </ligand>
</feature>
<dbReference type="GO" id="GO:0035599">
    <property type="term" value="F:aspartic acid methylthiotransferase activity"/>
    <property type="evidence" value="ECO:0007669"/>
    <property type="project" value="TreeGrafter"/>
</dbReference>
<dbReference type="PROSITE" id="PS50926">
    <property type="entry name" value="TRAM"/>
    <property type="match status" value="1"/>
</dbReference>
<feature type="binding site" evidence="8">
    <location>
        <position position="46"/>
    </location>
    <ligand>
        <name>[4Fe-4S] cluster</name>
        <dbReference type="ChEBI" id="CHEBI:49883"/>
        <label>1</label>
    </ligand>
</feature>
<keyword evidence="1 8" id="KW-0004">4Fe-4S</keyword>
<evidence type="ECO:0000256" key="4">
    <source>
        <dbReference type="ARBA" id="ARBA00022691"/>
    </source>
</evidence>
<name>A0A0G2Z5Z7_9BACT</name>
<dbReference type="SMART" id="SM00729">
    <property type="entry name" value="Elp3"/>
    <property type="match status" value="1"/>
</dbReference>
<dbReference type="NCBIfam" id="TIGR00089">
    <property type="entry name" value="MiaB/RimO family radical SAM methylthiotransferase"/>
    <property type="match status" value="1"/>
</dbReference>
<dbReference type="SFLD" id="SFLDF00274">
    <property type="entry name" value="ribosomal_protein_S12_methylth"/>
    <property type="match status" value="1"/>
</dbReference>
<dbReference type="InterPro" id="IPR005839">
    <property type="entry name" value="Methylthiotransferase"/>
</dbReference>
<evidence type="ECO:0000256" key="5">
    <source>
        <dbReference type="ARBA" id="ARBA00022723"/>
    </source>
</evidence>
<dbReference type="CDD" id="cd01335">
    <property type="entry name" value="Radical_SAM"/>
    <property type="match status" value="1"/>
</dbReference>